<dbReference type="Gene3D" id="3.40.1480.10">
    <property type="entry name" value="MOFRL domain"/>
    <property type="match status" value="1"/>
</dbReference>
<feature type="domain" description="MOFRL-associated" evidence="2">
    <location>
        <begin position="18"/>
        <end position="251"/>
    </location>
</feature>
<dbReference type="GO" id="GO:0016618">
    <property type="term" value="F:hydroxypyruvate reductase [NAD(P)H] activity"/>
    <property type="evidence" value="ECO:0007669"/>
    <property type="project" value="UniProtKB-EC"/>
</dbReference>
<dbReference type="PANTHER" id="PTHR12227">
    <property type="entry name" value="GLYCERATE KINASE"/>
    <property type="match status" value="1"/>
</dbReference>
<keyword evidence="3" id="KW-0560">Oxidoreductase</keyword>
<evidence type="ECO:0000313" key="3">
    <source>
        <dbReference type="EMBL" id="AIF02876.1"/>
    </source>
</evidence>
<gene>
    <name evidence="3" type="primary">ttuD</name>
</gene>
<dbReference type="Pfam" id="PF05161">
    <property type="entry name" value="MOFRL"/>
    <property type="match status" value="1"/>
</dbReference>
<evidence type="ECO:0000259" key="1">
    <source>
        <dbReference type="Pfam" id="PF05161"/>
    </source>
</evidence>
<dbReference type="GO" id="GO:0005737">
    <property type="term" value="C:cytoplasm"/>
    <property type="evidence" value="ECO:0007669"/>
    <property type="project" value="TreeGrafter"/>
</dbReference>
<dbReference type="InterPro" id="IPR037035">
    <property type="entry name" value="GK-like_C_sf"/>
</dbReference>
<dbReference type="InterPro" id="IPR025286">
    <property type="entry name" value="MOFRL_assoc_dom"/>
</dbReference>
<evidence type="ECO:0000259" key="2">
    <source>
        <dbReference type="Pfam" id="PF13660"/>
    </source>
</evidence>
<organism evidence="3">
    <name type="scientific">uncultured marine thaumarchaeote KM3_15_E05</name>
    <dbReference type="NCBI Taxonomy" id="1456027"/>
    <lineage>
        <taxon>Archaea</taxon>
        <taxon>Nitrososphaerota</taxon>
        <taxon>environmental samples</taxon>
    </lineage>
</organism>
<dbReference type="InterPro" id="IPR038614">
    <property type="entry name" value="GK_N_sf"/>
</dbReference>
<reference evidence="3" key="1">
    <citation type="journal article" date="2014" name="Genome Biol. Evol.">
        <title>Pangenome evidence for extensive interdomain horizontal transfer affecting lineage core and shell genes in uncultured planktonic thaumarchaeota and euryarchaeota.</title>
        <authorList>
            <person name="Deschamps P."/>
            <person name="Zivanovic Y."/>
            <person name="Moreira D."/>
            <person name="Rodriguez-Valera F."/>
            <person name="Lopez-Garcia P."/>
        </authorList>
    </citation>
    <scope>NUCLEOTIDE SEQUENCE</scope>
</reference>
<sequence length="427" mass="47099">MPIQNFKRLATNKAKKNALQILEAGLTSAEPKNFLKFFINKNEIHIGKSRIILSNYEKILVVSYGKAADSMAKSVSEIVDVSQGIVVIPKYAKSCLTNKNFKIFYSGHPVPNKESVRAGKAVLKFVNNRSNKDLIIFLISGGGSSLISVPDEITLSDKKHVTKLLLQCGATINEFNCVRKHLSQIKGGKLVQKMNCDGCALIMSDVVNNDISVISSGCTSADSTTSSDALKIIKKYSLEAKFPKTVISHLKKNLSKKTITQKNLRIKNKIIATNRNCLDSMVSKSQVLGFKVIVSPIIQHDVVISAKRLVKMIPKNRRSCIIFGGEPTVNVKGKGKGGRNQELVLQILKLIHHSNQNLIISSIGTDGIDGNTKYSGALIENNSYNPEEITHYLKNNNSNLFFKKYGGLIKTGYTHTNLMDFGLILKY</sequence>
<accession>A0A075GFP3</accession>
<proteinExistence type="predicted"/>
<dbReference type="EC" id="1.1.1.81" evidence="3"/>
<name>A0A075GFP3_9ARCH</name>
<keyword evidence="3" id="KW-0670">Pyruvate</keyword>
<protein>
    <submittedName>
        <fullName evidence="3">Hydroxypyruvate reductase (TtuD)</fullName>
        <ecNumber evidence="3">1.1.1.81</ecNumber>
    </submittedName>
</protein>
<dbReference type="EMBL" id="KF900663">
    <property type="protein sequence ID" value="AIF02876.1"/>
    <property type="molecule type" value="Genomic_DNA"/>
</dbReference>
<dbReference type="AlphaFoldDB" id="A0A075GFP3"/>
<dbReference type="InterPro" id="IPR039760">
    <property type="entry name" value="MOFRL_protein"/>
</dbReference>
<dbReference type="SUPFAM" id="SSF82544">
    <property type="entry name" value="GckA/TtuD-like"/>
    <property type="match status" value="1"/>
</dbReference>
<feature type="domain" description="MOFRL" evidence="1">
    <location>
        <begin position="320"/>
        <end position="420"/>
    </location>
</feature>
<dbReference type="Pfam" id="PF13660">
    <property type="entry name" value="DUF4147"/>
    <property type="match status" value="1"/>
</dbReference>
<dbReference type="InterPro" id="IPR007835">
    <property type="entry name" value="MOFRL"/>
</dbReference>
<dbReference type="GO" id="GO:0008887">
    <property type="term" value="F:glycerate kinase activity"/>
    <property type="evidence" value="ECO:0007669"/>
    <property type="project" value="InterPro"/>
</dbReference>
<dbReference type="Gene3D" id="3.40.50.10180">
    <property type="entry name" value="Glycerate kinase, MOFRL-like N-terminal domain"/>
    <property type="match status" value="1"/>
</dbReference>
<dbReference type="PANTHER" id="PTHR12227:SF0">
    <property type="entry name" value="GLYCERATE KINASE"/>
    <property type="match status" value="1"/>
</dbReference>